<dbReference type="KEGG" id="acel:acsn021_24490"/>
<dbReference type="GO" id="GO:0005975">
    <property type="term" value="P:carbohydrate metabolic process"/>
    <property type="evidence" value="ECO:0007669"/>
    <property type="project" value="InterPro"/>
</dbReference>
<protein>
    <submittedName>
        <fullName evidence="4">Alpha-amylase</fullName>
    </submittedName>
</protein>
<evidence type="ECO:0000313" key="5">
    <source>
        <dbReference type="Proteomes" id="UP000515561"/>
    </source>
</evidence>
<dbReference type="SMART" id="SM00642">
    <property type="entry name" value="Aamy"/>
    <property type="match status" value="1"/>
</dbReference>
<dbReference type="CDD" id="cd11339">
    <property type="entry name" value="AmyAc_bac_CMD_like_2"/>
    <property type="match status" value="1"/>
</dbReference>
<evidence type="ECO:0000256" key="1">
    <source>
        <dbReference type="ARBA" id="ARBA00001913"/>
    </source>
</evidence>
<comment type="cofactor">
    <cofactor evidence="1">
        <name>Ca(2+)</name>
        <dbReference type="ChEBI" id="CHEBI:29108"/>
    </cofactor>
</comment>
<dbReference type="PANTHER" id="PTHR10357:SF215">
    <property type="entry name" value="ALPHA-AMYLASE 1"/>
    <property type="match status" value="1"/>
</dbReference>
<keyword evidence="5" id="KW-1185">Reference proteome</keyword>
<dbReference type="Gene3D" id="3.20.20.80">
    <property type="entry name" value="Glycosidases"/>
    <property type="match status" value="2"/>
</dbReference>
<dbReference type="PANTHER" id="PTHR10357">
    <property type="entry name" value="ALPHA-AMYLASE FAMILY MEMBER"/>
    <property type="match status" value="1"/>
</dbReference>
<dbReference type="InterPro" id="IPR031965">
    <property type="entry name" value="CBM26"/>
</dbReference>
<dbReference type="GO" id="GO:0046872">
    <property type="term" value="F:metal ion binding"/>
    <property type="evidence" value="ECO:0007669"/>
    <property type="project" value="UniProtKB-KW"/>
</dbReference>
<accession>A0A6S6R605</accession>
<dbReference type="RefSeq" id="WP_197978574.1">
    <property type="nucleotide sequence ID" value="NZ_AP023367.1"/>
</dbReference>
<evidence type="ECO:0000256" key="2">
    <source>
        <dbReference type="ARBA" id="ARBA00022723"/>
    </source>
</evidence>
<dbReference type="InterPro" id="IPR006047">
    <property type="entry name" value="GH13_cat_dom"/>
</dbReference>
<evidence type="ECO:0000256" key="3">
    <source>
        <dbReference type="ARBA" id="ARBA00022729"/>
    </source>
</evidence>
<sequence length="849" mass="95939">MKKGFWRKLTVYVLLIAMVVTGLATSGTFQKTQAETVSSVTVHYKGTYSAPNIYYWNLNGDNNKPVSWPGVQMKAESDNWFGYTFSNTQSVNLIFNQNGSQTADLHRTSGEWWYKNNQWYQYNPEITADSITVHFKSPWDGAKIYYWNLQPSGSTTTWPGGDMTPEGNRWYKYTFSESTQVNLIFNYNGKQTSDLTRTKGEWWYKDNQWYESNPETYVTPTPTVTPAPTKTPTVTPTITPAPEKGIDFRDETIYFVMVTRFYDGDSNNNVHCWDEVAAMKDSNDPAWRGDFKGLIEKLDYIKALGFSAIWITPVVKNMSGYDYHGYHAVNFSEIDPRYESDDATYQDLINAVHEKGLKIIQDIVLNHSGNFGEENLYPLFTKDETQEDTADTIIRIDEGKLPDNYDTLPPAQQYQARLYAMKEDTQDTENIYHHEKSLSWEGYTVQTGQIAGDCVDLNTENPAVSDYLINAYRSYINMGVDAFRIDTVKHISRLTFNKEFIPAFKAAGGEDFFVFGEVATRYRQVWNSNIPAISTPFYTWAETLAYPWSDTATNMNSTFQHWNDNQNVSDQPVSRNHLLTGNTYRTPDKSTSSGLGVIDFPMHWNFNNARDAFRVGVDGDQFYSDATWNVTYVDSHDYAPDGAPENQRFAGSQDTWAENLNLMYTFRGIPCIYYGSEIEFKKGAVIDAGPTKPLSETGRAYFGDNIEGSITVTDYAEYTNATGAMATALNHPLSLHIQRLNKIRRKIPALRKGQYSTEGVSGEMAFKRRYTDTKTGVDSFVLVSITDGAAFSGIPNGIYKDAISGDVKVVTDGKLTIPRVGKGNMRIYVLDLPGNPAPGKIGNNGAYLK</sequence>
<dbReference type="EMBL" id="AP023367">
    <property type="protein sequence ID" value="BCJ94880.1"/>
    <property type="molecule type" value="Genomic_DNA"/>
</dbReference>
<dbReference type="Pfam" id="PF00128">
    <property type="entry name" value="Alpha-amylase"/>
    <property type="match status" value="1"/>
</dbReference>
<dbReference type="Pfam" id="PF16738">
    <property type="entry name" value="CBM26"/>
    <property type="match status" value="2"/>
</dbReference>
<dbReference type="SUPFAM" id="SSF51445">
    <property type="entry name" value="(Trans)glycosidases"/>
    <property type="match status" value="1"/>
</dbReference>
<evidence type="ECO:0000313" key="4">
    <source>
        <dbReference type="EMBL" id="BCJ94880.1"/>
    </source>
</evidence>
<dbReference type="InterPro" id="IPR013783">
    <property type="entry name" value="Ig-like_fold"/>
</dbReference>
<proteinExistence type="predicted"/>
<keyword evidence="2" id="KW-0479">Metal-binding</keyword>
<dbReference type="Proteomes" id="UP000515561">
    <property type="component" value="Chromosome"/>
</dbReference>
<dbReference type="InterPro" id="IPR017853">
    <property type="entry name" value="GH"/>
</dbReference>
<organism evidence="4 5">
    <name type="scientific">Anaerocolumna cellulosilytica</name>
    <dbReference type="NCBI Taxonomy" id="433286"/>
    <lineage>
        <taxon>Bacteria</taxon>
        <taxon>Bacillati</taxon>
        <taxon>Bacillota</taxon>
        <taxon>Clostridia</taxon>
        <taxon>Lachnospirales</taxon>
        <taxon>Lachnospiraceae</taxon>
        <taxon>Anaerocolumna</taxon>
    </lineage>
</organism>
<dbReference type="AlphaFoldDB" id="A0A6S6R605"/>
<dbReference type="Gene3D" id="2.60.40.10">
    <property type="entry name" value="Immunoglobulins"/>
    <property type="match status" value="2"/>
</dbReference>
<name>A0A6S6R605_9FIRM</name>
<reference evidence="4 5" key="1">
    <citation type="journal article" date="2016" name="Int. J. Syst. Evol. Microbiol.">
        <title>Descriptions of Anaerotaenia torta gen. nov., sp. nov. and Anaerocolumna cellulosilytica gen. nov., sp. nov. isolated from a methanogenic reactor of cattle waste.</title>
        <authorList>
            <person name="Uek A."/>
            <person name="Ohtaki Y."/>
            <person name="Kaku N."/>
            <person name="Ueki K."/>
        </authorList>
    </citation>
    <scope>NUCLEOTIDE SEQUENCE [LARGE SCALE GENOMIC DNA]</scope>
    <source>
        <strain evidence="4 5">SN021</strain>
    </source>
</reference>
<keyword evidence="3" id="KW-0732">Signal</keyword>
<gene>
    <name evidence="4" type="ORF">acsn021_24490</name>
</gene>